<sequence>MTIYEAHSLANQQLANFIAIAGVFVAVIAIAVTVVLYIVRNTK</sequence>
<keyword evidence="1" id="KW-1133">Transmembrane helix</keyword>
<gene>
    <name evidence="2" type="ORF">J2S05_003877</name>
</gene>
<evidence type="ECO:0000313" key="2">
    <source>
        <dbReference type="EMBL" id="MDQ0209042.1"/>
    </source>
</evidence>
<dbReference type="Proteomes" id="UP001225034">
    <property type="component" value="Unassembled WGS sequence"/>
</dbReference>
<evidence type="ECO:0000313" key="3">
    <source>
        <dbReference type="Proteomes" id="UP001225034"/>
    </source>
</evidence>
<evidence type="ECO:0000256" key="1">
    <source>
        <dbReference type="SAM" id="Phobius"/>
    </source>
</evidence>
<dbReference type="RefSeq" id="WP_306985601.1">
    <property type="nucleotide sequence ID" value="NZ_JAUSUA010000008.1"/>
</dbReference>
<comment type="caution">
    <text evidence="2">The sequence shown here is derived from an EMBL/GenBank/DDBJ whole genome shotgun (WGS) entry which is preliminary data.</text>
</comment>
<proteinExistence type="predicted"/>
<evidence type="ECO:0008006" key="4">
    <source>
        <dbReference type="Google" id="ProtNLM"/>
    </source>
</evidence>
<name>A0ABT9YMG4_9BACI</name>
<reference evidence="2 3" key="1">
    <citation type="submission" date="2023-07" db="EMBL/GenBank/DDBJ databases">
        <title>Genomic Encyclopedia of Type Strains, Phase IV (KMG-IV): sequencing the most valuable type-strain genomes for metagenomic binning, comparative biology and taxonomic classification.</title>
        <authorList>
            <person name="Goeker M."/>
        </authorList>
    </citation>
    <scope>NUCLEOTIDE SEQUENCE [LARGE SCALE GENOMIC DNA]</scope>
    <source>
        <strain evidence="2 3">DSM 19154</strain>
    </source>
</reference>
<keyword evidence="1" id="KW-0472">Membrane</keyword>
<dbReference type="EMBL" id="JAUSUA010000008">
    <property type="protein sequence ID" value="MDQ0209042.1"/>
    <property type="molecule type" value="Genomic_DNA"/>
</dbReference>
<accession>A0ABT9YMG4</accession>
<protein>
    <recommendedName>
        <fullName evidence="4">Holin-like toxin</fullName>
    </recommendedName>
</protein>
<feature type="transmembrane region" description="Helical" evidence="1">
    <location>
        <begin position="17"/>
        <end position="39"/>
    </location>
</feature>
<organism evidence="2 3">
    <name type="scientific">Alkalicoccobacillus murimartini</name>
    <dbReference type="NCBI Taxonomy" id="171685"/>
    <lineage>
        <taxon>Bacteria</taxon>
        <taxon>Bacillati</taxon>
        <taxon>Bacillota</taxon>
        <taxon>Bacilli</taxon>
        <taxon>Bacillales</taxon>
        <taxon>Bacillaceae</taxon>
        <taxon>Alkalicoccobacillus</taxon>
    </lineage>
</organism>
<keyword evidence="1" id="KW-0812">Transmembrane</keyword>
<keyword evidence="3" id="KW-1185">Reference proteome</keyword>